<comment type="subcellular location">
    <subcellularLocation>
        <location evidence="1 2 3">Nucleus</location>
    </subcellularLocation>
</comment>
<accession>A0A0V0SG75</accession>
<keyword evidence="2 3" id="KW-0539">Nucleus</keyword>
<dbReference type="GO" id="GO:0000977">
    <property type="term" value="F:RNA polymerase II transcription regulatory region sequence-specific DNA binding"/>
    <property type="evidence" value="ECO:0007669"/>
    <property type="project" value="TreeGrafter"/>
</dbReference>
<gene>
    <name evidence="5" type="primary">vsx1</name>
    <name evidence="5" type="ORF">T07_934</name>
</gene>
<feature type="DNA-binding region" description="Homeobox" evidence="2">
    <location>
        <begin position="148"/>
        <end position="191"/>
    </location>
</feature>
<comment type="caution">
    <text evidence="5">The sequence shown here is derived from an EMBL/GenBank/DDBJ whole genome shotgun (WGS) entry which is preliminary data.</text>
</comment>
<sequence length="254" mass="28924">MPFTMKNLLSFDSNGSRKESSAFHSYALSHSCSGSAFTHVHKVKSAQSTEISKNTACTSEHINIGHSVHASSPLSALPLNSYTNAMAFLPSHLITAQAVSPCLQCNSLWSQTQLCDQTYEMPKNEKKPRRKKYLIIFRLNATFIIKKFRTVFTEHQTKALEKIFKVSQYPDTQTRIKLGLDIHLPEDRIQGNVITVKYLFVQNTVLLQENIDVCSVIIRNKFDALFSHPFFDMKSIFQTYFCILSESCVVIFLR</sequence>
<evidence type="ECO:0000313" key="5">
    <source>
        <dbReference type="EMBL" id="KRX25610.1"/>
    </source>
</evidence>
<protein>
    <submittedName>
        <fullName evidence="5">Visual system homeobox 1</fullName>
    </submittedName>
</protein>
<feature type="domain" description="Homeobox" evidence="4">
    <location>
        <begin position="146"/>
        <end position="190"/>
    </location>
</feature>
<evidence type="ECO:0000256" key="3">
    <source>
        <dbReference type="RuleBase" id="RU000682"/>
    </source>
</evidence>
<dbReference type="InterPro" id="IPR050649">
    <property type="entry name" value="Paired_Homeobox_TFs"/>
</dbReference>
<dbReference type="AlphaFoldDB" id="A0A0V0SG75"/>
<dbReference type="SMART" id="SM00389">
    <property type="entry name" value="HOX"/>
    <property type="match status" value="1"/>
</dbReference>
<dbReference type="GO" id="GO:0000981">
    <property type="term" value="F:DNA-binding transcription factor activity, RNA polymerase II-specific"/>
    <property type="evidence" value="ECO:0007669"/>
    <property type="project" value="TreeGrafter"/>
</dbReference>
<organism evidence="5 6">
    <name type="scientific">Trichinella nelsoni</name>
    <dbReference type="NCBI Taxonomy" id="6336"/>
    <lineage>
        <taxon>Eukaryota</taxon>
        <taxon>Metazoa</taxon>
        <taxon>Ecdysozoa</taxon>
        <taxon>Nematoda</taxon>
        <taxon>Enoplea</taxon>
        <taxon>Dorylaimia</taxon>
        <taxon>Trichinellida</taxon>
        <taxon>Trichinellidae</taxon>
        <taxon>Trichinella</taxon>
    </lineage>
</organism>
<dbReference type="CDD" id="cd00086">
    <property type="entry name" value="homeodomain"/>
    <property type="match status" value="1"/>
</dbReference>
<reference evidence="5 6" key="1">
    <citation type="submission" date="2015-01" db="EMBL/GenBank/DDBJ databases">
        <title>Evolution of Trichinella species and genotypes.</title>
        <authorList>
            <person name="Korhonen P.K."/>
            <person name="Edoardo P."/>
            <person name="Giuseppe L.R."/>
            <person name="Gasser R.B."/>
        </authorList>
    </citation>
    <scope>NUCLEOTIDE SEQUENCE [LARGE SCALE GENOMIC DNA]</scope>
    <source>
        <strain evidence="5">ISS37</strain>
    </source>
</reference>
<dbReference type="PROSITE" id="PS50071">
    <property type="entry name" value="HOMEOBOX_2"/>
    <property type="match status" value="1"/>
</dbReference>
<evidence type="ECO:0000259" key="4">
    <source>
        <dbReference type="PROSITE" id="PS50071"/>
    </source>
</evidence>
<name>A0A0V0SG75_9BILA</name>
<evidence type="ECO:0000256" key="1">
    <source>
        <dbReference type="ARBA" id="ARBA00004123"/>
    </source>
</evidence>
<dbReference type="GO" id="GO:0005634">
    <property type="term" value="C:nucleus"/>
    <property type="evidence" value="ECO:0007669"/>
    <property type="project" value="UniProtKB-SubCell"/>
</dbReference>
<dbReference type="PANTHER" id="PTHR24329">
    <property type="entry name" value="HOMEOBOX PROTEIN ARISTALESS"/>
    <property type="match status" value="1"/>
</dbReference>
<dbReference type="OrthoDB" id="6159439at2759"/>
<proteinExistence type="predicted"/>
<keyword evidence="6" id="KW-1185">Reference proteome</keyword>
<dbReference type="Pfam" id="PF00046">
    <property type="entry name" value="Homeodomain"/>
    <property type="match status" value="1"/>
</dbReference>
<evidence type="ECO:0000313" key="6">
    <source>
        <dbReference type="Proteomes" id="UP000054630"/>
    </source>
</evidence>
<evidence type="ECO:0000256" key="2">
    <source>
        <dbReference type="PROSITE-ProRule" id="PRU00108"/>
    </source>
</evidence>
<dbReference type="EMBL" id="JYDL01000011">
    <property type="protein sequence ID" value="KRX25610.1"/>
    <property type="molecule type" value="Genomic_DNA"/>
</dbReference>
<dbReference type="Gene3D" id="1.10.10.60">
    <property type="entry name" value="Homeodomain-like"/>
    <property type="match status" value="1"/>
</dbReference>
<dbReference type="PANTHER" id="PTHR24329:SF362">
    <property type="entry name" value="INTESTINE-SPECIFIC HOMEOBOX"/>
    <property type="match status" value="1"/>
</dbReference>
<keyword evidence="2 3" id="KW-0371">Homeobox</keyword>
<dbReference type="SUPFAM" id="SSF46689">
    <property type="entry name" value="Homeodomain-like"/>
    <property type="match status" value="1"/>
</dbReference>
<dbReference type="InterPro" id="IPR001356">
    <property type="entry name" value="HD"/>
</dbReference>
<keyword evidence="2 3" id="KW-0238">DNA-binding</keyword>
<dbReference type="InterPro" id="IPR009057">
    <property type="entry name" value="Homeodomain-like_sf"/>
</dbReference>
<dbReference type="Proteomes" id="UP000054630">
    <property type="component" value="Unassembled WGS sequence"/>
</dbReference>